<sequence length="65" mass="7364">MATATDRRERYGLMLGWALALFGALAWWGPPPWVGGAVGWVATWLLIAVLEAFERRKQRRHPSSK</sequence>
<dbReference type="Proteomes" id="UP000237968">
    <property type="component" value="Unassembled WGS sequence"/>
</dbReference>
<keyword evidence="1" id="KW-0812">Transmembrane</keyword>
<evidence type="ECO:0000313" key="2">
    <source>
        <dbReference type="EMBL" id="PRQ04249.1"/>
    </source>
</evidence>
<dbReference type="AlphaFoldDB" id="A0A2S9YGM2"/>
<accession>A0A2S9YGM2</accession>
<feature type="transmembrane region" description="Helical" evidence="1">
    <location>
        <begin position="12"/>
        <end position="28"/>
    </location>
</feature>
<evidence type="ECO:0000256" key="1">
    <source>
        <dbReference type="SAM" id="Phobius"/>
    </source>
</evidence>
<proteinExistence type="predicted"/>
<comment type="caution">
    <text evidence="2">The sequence shown here is derived from an EMBL/GenBank/DDBJ whole genome shotgun (WGS) entry which is preliminary data.</text>
</comment>
<keyword evidence="1" id="KW-0472">Membrane</keyword>
<organism evidence="2 3">
    <name type="scientific">Enhygromyxa salina</name>
    <dbReference type="NCBI Taxonomy" id="215803"/>
    <lineage>
        <taxon>Bacteria</taxon>
        <taxon>Pseudomonadati</taxon>
        <taxon>Myxococcota</taxon>
        <taxon>Polyangia</taxon>
        <taxon>Nannocystales</taxon>
        <taxon>Nannocystaceae</taxon>
        <taxon>Enhygromyxa</taxon>
    </lineage>
</organism>
<feature type="transmembrane region" description="Helical" evidence="1">
    <location>
        <begin position="34"/>
        <end position="53"/>
    </location>
</feature>
<name>A0A2S9YGM2_9BACT</name>
<reference evidence="2 3" key="1">
    <citation type="submission" date="2018-03" db="EMBL/GenBank/DDBJ databases">
        <title>Draft Genome Sequences of the Obligatory Marine Myxobacteria Enhygromyxa salina SWB005.</title>
        <authorList>
            <person name="Poehlein A."/>
            <person name="Moghaddam J.A."/>
            <person name="Harms H."/>
            <person name="Alanjari M."/>
            <person name="Koenig G.M."/>
            <person name="Daniel R."/>
            <person name="Schaeberle T.F."/>
        </authorList>
    </citation>
    <scope>NUCLEOTIDE SEQUENCE [LARGE SCALE GENOMIC DNA]</scope>
    <source>
        <strain evidence="2 3">SWB005</strain>
    </source>
</reference>
<keyword evidence="3" id="KW-1185">Reference proteome</keyword>
<protein>
    <submittedName>
        <fullName evidence="2">Uncharacterized protein</fullName>
    </submittedName>
</protein>
<gene>
    <name evidence="2" type="ORF">ENSA5_08980</name>
</gene>
<evidence type="ECO:0000313" key="3">
    <source>
        <dbReference type="Proteomes" id="UP000237968"/>
    </source>
</evidence>
<dbReference type="EMBL" id="PVNK01000047">
    <property type="protein sequence ID" value="PRQ04249.1"/>
    <property type="molecule type" value="Genomic_DNA"/>
</dbReference>
<keyword evidence="1" id="KW-1133">Transmembrane helix</keyword>